<keyword evidence="2" id="KW-1185">Reference proteome</keyword>
<dbReference type="PANTHER" id="PTHR43123">
    <property type="entry name" value="POLYSACCHARIDE DEACETYLASE-RELATED"/>
    <property type="match status" value="1"/>
</dbReference>
<dbReference type="PANTHER" id="PTHR43123:SF4">
    <property type="entry name" value="POLYSACCHARIDE DEACETYLASE"/>
    <property type="match status" value="1"/>
</dbReference>
<dbReference type="InterPro" id="IPR011330">
    <property type="entry name" value="Glyco_hydro/deAcase_b/a-brl"/>
</dbReference>
<name>A0AAW1PVG5_9CHLO</name>
<evidence type="ECO:0000313" key="2">
    <source>
        <dbReference type="Proteomes" id="UP001465755"/>
    </source>
</evidence>
<evidence type="ECO:0000313" key="1">
    <source>
        <dbReference type="EMBL" id="KAK9812153.1"/>
    </source>
</evidence>
<dbReference type="AlphaFoldDB" id="A0AAW1PVG5"/>
<proteinExistence type="predicted"/>
<organism evidence="1 2">
    <name type="scientific">Symbiochloris irregularis</name>
    <dbReference type="NCBI Taxonomy" id="706552"/>
    <lineage>
        <taxon>Eukaryota</taxon>
        <taxon>Viridiplantae</taxon>
        <taxon>Chlorophyta</taxon>
        <taxon>core chlorophytes</taxon>
        <taxon>Trebouxiophyceae</taxon>
        <taxon>Trebouxiales</taxon>
        <taxon>Trebouxiaceae</taxon>
        <taxon>Symbiochloris</taxon>
    </lineage>
</organism>
<protein>
    <recommendedName>
        <fullName evidence="3">Polysaccharide deacetylase</fullName>
    </recommendedName>
</protein>
<accession>A0AAW1PVG5</accession>
<dbReference type="GO" id="GO:0005975">
    <property type="term" value="P:carbohydrate metabolic process"/>
    <property type="evidence" value="ECO:0007669"/>
    <property type="project" value="InterPro"/>
</dbReference>
<comment type="caution">
    <text evidence="1">The sequence shown here is derived from an EMBL/GenBank/DDBJ whole genome shotgun (WGS) entry which is preliminary data.</text>
</comment>
<dbReference type="EMBL" id="JALJOQ010000008">
    <property type="protein sequence ID" value="KAK9812153.1"/>
    <property type="molecule type" value="Genomic_DNA"/>
</dbReference>
<dbReference type="Gene3D" id="3.20.20.370">
    <property type="entry name" value="Glycoside hydrolase/deacetylase"/>
    <property type="match status" value="1"/>
</dbReference>
<sequence>MLETSSGAGHQPELRSVTHCPRFQFCGIKDRRLYSWPKDRKLAVFLALNIEVFSYDDSNNAGLTGTQPAPNVSAYGWKEYGNRVGAWRILDLLREFHMHCAVQLNSLVYSHCPELVAFSDSLGNDVVAHSRTNSERQGTKSESDEMALIKEVTATIKQHEGKAPLGWLGAGLSESMVTPDLLAEAGYRYVMDYGCMDDQPIWINTRSGKKLLAIPYAQDLNDLGAILVRHWTYKQYADAVIDAFDEMLLQAREGEDALVMPIAIHAFLMGQPCALPHLRRVLAHIASCIQDDIWLTTPDAIFRHIEQLPAGTVPGDDKFHKTQRYLHQSAGGCRGD</sequence>
<reference evidence="1 2" key="1">
    <citation type="journal article" date="2024" name="Nat. Commun.">
        <title>Phylogenomics reveals the evolutionary origins of lichenization in chlorophyte algae.</title>
        <authorList>
            <person name="Puginier C."/>
            <person name="Libourel C."/>
            <person name="Otte J."/>
            <person name="Skaloud P."/>
            <person name="Haon M."/>
            <person name="Grisel S."/>
            <person name="Petersen M."/>
            <person name="Berrin J.G."/>
            <person name="Delaux P.M."/>
            <person name="Dal Grande F."/>
            <person name="Keller J."/>
        </authorList>
    </citation>
    <scope>NUCLEOTIDE SEQUENCE [LARGE SCALE GENOMIC DNA]</scope>
    <source>
        <strain evidence="1 2">SAG 2036</strain>
    </source>
</reference>
<dbReference type="Proteomes" id="UP001465755">
    <property type="component" value="Unassembled WGS sequence"/>
</dbReference>
<dbReference type="SUPFAM" id="SSF88713">
    <property type="entry name" value="Glycoside hydrolase/deacetylase"/>
    <property type="match status" value="1"/>
</dbReference>
<gene>
    <name evidence="1" type="ORF">WJX73_000644</name>
</gene>
<evidence type="ECO:0008006" key="3">
    <source>
        <dbReference type="Google" id="ProtNLM"/>
    </source>
</evidence>